<dbReference type="PANTHER" id="PTHR11085:SF4">
    <property type="entry name" value="NAD-DEPENDENT PROTEIN DEACYLASE"/>
    <property type="match status" value="1"/>
</dbReference>
<dbReference type="PANTHER" id="PTHR11085">
    <property type="entry name" value="NAD-DEPENDENT PROTEIN DEACYLASE SIRTUIN-5, MITOCHONDRIAL-RELATED"/>
    <property type="match status" value="1"/>
</dbReference>
<organism evidence="6 7">
    <name type="scientific">Nocardiopsis coralli</name>
    <dbReference type="NCBI Taxonomy" id="2772213"/>
    <lineage>
        <taxon>Bacteria</taxon>
        <taxon>Bacillati</taxon>
        <taxon>Actinomycetota</taxon>
        <taxon>Actinomycetes</taxon>
        <taxon>Streptosporangiales</taxon>
        <taxon>Nocardiopsidaceae</taxon>
        <taxon>Nocardiopsis</taxon>
    </lineage>
</organism>
<feature type="domain" description="Deacetylase sirtuin-type" evidence="5">
    <location>
        <begin position="9"/>
        <end position="267"/>
    </location>
</feature>
<keyword evidence="2" id="KW-0808">Transferase</keyword>
<feature type="binding site" evidence="4">
    <location>
        <position position="142"/>
    </location>
    <ligand>
        <name>Zn(2+)</name>
        <dbReference type="ChEBI" id="CHEBI:29105"/>
    </ligand>
</feature>
<proteinExistence type="predicted"/>
<dbReference type="PROSITE" id="PS50305">
    <property type="entry name" value="SIRTUIN"/>
    <property type="match status" value="1"/>
</dbReference>
<reference evidence="6 7" key="1">
    <citation type="submission" date="2020-09" db="EMBL/GenBank/DDBJ databases">
        <title>Diversity and distribution of actinomycetes associated with coral in the coast of Hainan.</title>
        <authorList>
            <person name="Li F."/>
        </authorList>
    </citation>
    <scope>NUCLEOTIDE SEQUENCE [LARGE SCALE GENOMIC DNA]</scope>
    <source>
        <strain evidence="6 7">HNM0947</strain>
    </source>
</reference>
<accession>A0ABR9P1Q8</accession>
<evidence type="ECO:0000259" key="5">
    <source>
        <dbReference type="PROSITE" id="PS50305"/>
    </source>
</evidence>
<feature type="binding site" evidence="4">
    <location>
        <position position="145"/>
    </location>
    <ligand>
        <name>Zn(2+)</name>
        <dbReference type="ChEBI" id="CHEBI:29105"/>
    </ligand>
</feature>
<sequence>MASTTTDAPFADPDGFDQAAELMSSASRITVLTGAGVSTDSGIPDFRGPNGLWTNNPNAQALSDIDTYMGDINVRREVWLQRRAHKVWEAEPNDAHRALAALDTTGRLDAVITQNIDGLHQAAGLPDHKVIEVHGTMLRVMCMNCGLRTPSATVMARLDEESDPRCVSCGGIQKSDTISFGQRLDADTIERATQAARESDLFIAVGTSLTVHPVAGLCDVAMMARANLVVINAEPTPYDDYAAAVLRQPIGEVLPALVHRVPKIGHGIFHGFEDL</sequence>
<dbReference type="CDD" id="cd01407">
    <property type="entry name" value="SIR2-fam"/>
    <property type="match status" value="1"/>
</dbReference>
<evidence type="ECO:0000256" key="1">
    <source>
        <dbReference type="ARBA" id="ARBA00012928"/>
    </source>
</evidence>
<protein>
    <recommendedName>
        <fullName evidence="1">protein acetyllysine N-acetyltransferase</fullName>
        <ecNumber evidence="1">2.3.1.286</ecNumber>
    </recommendedName>
</protein>
<dbReference type="InterPro" id="IPR026590">
    <property type="entry name" value="Ssirtuin_cat_dom"/>
</dbReference>
<keyword evidence="4" id="KW-0479">Metal-binding</keyword>
<dbReference type="Pfam" id="PF02146">
    <property type="entry name" value="SIR2"/>
    <property type="match status" value="1"/>
</dbReference>
<dbReference type="EC" id="2.3.1.286" evidence="1"/>
<dbReference type="Gene3D" id="3.30.1600.10">
    <property type="entry name" value="SIR2/SIRT2 'Small Domain"/>
    <property type="match status" value="1"/>
</dbReference>
<dbReference type="InterPro" id="IPR029035">
    <property type="entry name" value="DHS-like_NAD/FAD-binding_dom"/>
</dbReference>
<dbReference type="Gene3D" id="3.40.50.1220">
    <property type="entry name" value="TPP-binding domain"/>
    <property type="match status" value="1"/>
</dbReference>
<keyword evidence="4" id="KW-0862">Zinc</keyword>
<gene>
    <name evidence="6" type="ORF">IDM40_03350</name>
</gene>
<evidence type="ECO:0000256" key="2">
    <source>
        <dbReference type="ARBA" id="ARBA00022679"/>
    </source>
</evidence>
<feature type="active site" description="Proton acceptor" evidence="4">
    <location>
        <position position="134"/>
    </location>
</feature>
<dbReference type="InterPro" id="IPR050134">
    <property type="entry name" value="NAD-dep_sirtuin_deacylases"/>
</dbReference>
<dbReference type="EMBL" id="JADBGI010000002">
    <property type="protein sequence ID" value="MBE2997748.1"/>
    <property type="molecule type" value="Genomic_DNA"/>
</dbReference>
<dbReference type="RefSeq" id="WP_193120390.1">
    <property type="nucleotide sequence ID" value="NZ_JADBGI010000002.1"/>
</dbReference>
<feature type="binding site" evidence="4">
    <location>
        <position position="169"/>
    </location>
    <ligand>
        <name>Zn(2+)</name>
        <dbReference type="ChEBI" id="CHEBI:29105"/>
    </ligand>
</feature>
<comment type="caution">
    <text evidence="6">The sequence shown here is derived from an EMBL/GenBank/DDBJ whole genome shotgun (WGS) entry which is preliminary data.</text>
</comment>
<dbReference type="Proteomes" id="UP000806528">
    <property type="component" value="Unassembled WGS sequence"/>
</dbReference>
<keyword evidence="3" id="KW-0520">NAD</keyword>
<feature type="binding site" evidence="4">
    <location>
        <position position="166"/>
    </location>
    <ligand>
        <name>Zn(2+)</name>
        <dbReference type="ChEBI" id="CHEBI:29105"/>
    </ligand>
</feature>
<evidence type="ECO:0000256" key="3">
    <source>
        <dbReference type="ARBA" id="ARBA00023027"/>
    </source>
</evidence>
<evidence type="ECO:0000313" key="7">
    <source>
        <dbReference type="Proteomes" id="UP000806528"/>
    </source>
</evidence>
<evidence type="ECO:0000313" key="6">
    <source>
        <dbReference type="EMBL" id="MBE2997748.1"/>
    </source>
</evidence>
<dbReference type="SUPFAM" id="SSF52467">
    <property type="entry name" value="DHS-like NAD/FAD-binding domain"/>
    <property type="match status" value="1"/>
</dbReference>
<name>A0ABR9P1Q8_9ACTN</name>
<keyword evidence="7" id="KW-1185">Reference proteome</keyword>
<dbReference type="InterPro" id="IPR026591">
    <property type="entry name" value="Sirtuin_cat_small_dom_sf"/>
</dbReference>
<dbReference type="InterPro" id="IPR003000">
    <property type="entry name" value="Sirtuin"/>
</dbReference>
<evidence type="ECO:0000256" key="4">
    <source>
        <dbReference type="PROSITE-ProRule" id="PRU00236"/>
    </source>
</evidence>